<dbReference type="SUPFAM" id="SSF51735">
    <property type="entry name" value="NAD(P)-binding Rossmann-fold domains"/>
    <property type="match status" value="1"/>
</dbReference>
<evidence type="ECO:0000313" key="4">
    <source>
        <dbReference type="EMBL" id="PRT56116.1"/>
    </source>
</evidence>
<comment type="caution">
    <text evidence="4">The sequence shown here is derived from an EMBL/GenBank/DDBJ whole genome shotgun (WGS) entry which is preliminary data.</text>
</comment>
<proteinExistence type="inferred from homology"/>
<sequence>MISAIADFIQTRIELSRDFVYGPPANYTEKDYPHLSGKVYIVTGASSGIGFETARLLAGTKATVYITGRTPSRIEGSLAKLRDEFPDTKIEALRMDYTDLSTIKPAIQKFLNAETRLDGIVHNAGVEYNGPHLTDIGYTEVLVVNTFAGQLVQTLLDPIMIKTAKSAPKNSVRIIWLASSAHNVSPPNGGIYWDDINNPPNRFGFGIYGQTKAINVYQAVQWAKHHQDSGIVSVSVHPGFLVSDICREVRDPLYYFRRPTIFGGYQEVYPLVHPSITTEDNGSYWIPIGTKGRIRPDVEKGANGENGERLWQFIHEQIKPYL</sequence>
<dbReference type="InterPro" id="IPR036291">
    <property type="entry name" value="NAD(P)-bd_dom_sf"/>
</dbReference>
<evidence type="ECO:0000256" key="2">
    <source>
        <dbReference type="ARBA" id="ARBA00022857"/>
    </source>
</evidence>
<protein>
    <recommendedName>
        <fullName evidence="6">Oxidoreductase</fullName>
    </recommendedName>
</protein>
<dbReference type="OrthoDB" id="191139at2759"/>
<keyword evidence="5" id="KW-1185">Reference proteome</keyword>
<reference evidence="4 5" key="1">
    <citation type="submission" date="2017-04" db="EMBL/GenBank/DDBJ databases">
        <title>Genome sequencing of [Candida] sorbophila.</title>
        <authorList>
            <person name="Ahn J.O."/>
        </authorList>
    </citation>
    <scope>NUCLEOTIDE SEQUENCE [LARGE SCALE GENOMIC DNA]</scope>
    <source>
        <strain evidence="4 5">DS02</strain>
    </source>
</reference>
<organism evidence="4 5">
    <name type="scientific">Wickerhamiella sorbophila</name>
    <dbReference type="NCBI Taxonomy" id="45607"/>
    <lineage>
        <taxon>Eukaryota</taxon>
        <taxon>Fungi</taxon>
        <taxon>Dikarya</taxon>
        <taxon>Ascomycota</taxon>
        <taxon>Saccharomycotina</taxon>
        <taxon>Dipodascomycetes</taxon>
        <taxon>Dipodascales</taxon>
        <taxon>Trichomonascaceae</taxon>
        <taxon>Wickerhamiella</taxon>
    </lineage>
</organism>
<evidence type="ECO:0000256" key="1">
    <source>
        <dbReference type="ARBA" id="ARBA00006484"/>
    </source>
</evidence>
<evidence type="ECO:0008006" key="6">
    <source>
        <dbReference type="Google" id="ProtNLM"/>
    </source>
</evidence>
<dbReference type="RefSeq" id="XP_024666061.1">
    <property type="nucleotide sequence ID" value="XM_024810293.1"/>
</dbReference>
<evidence type="ECO:0000256" key="3">
    <source>
        <dbReference type="ARBA" id="ARBA00023002"/>
    </source>
</evidence>
<name>A0A2T0FMB0_9ASCO</name>
<gene>
    <name evidence="4" type="ORF">B9G98_03736</name>
</gene>
<dbReference type="PANTHER" id="PTHR24320:SF236">
    <property type="entry name" value="SHORT-CHAIN DEHYDROGENASE-RELATED"/>
    <property type="match status" value="1"/>
</dbReference>
<dbReference type="GeneID" id="36517484"/>
<dbReference type="PRINTS" id="PR00081">
    <property type="entry name" value="GDHRDH"/>
</dbReference>
<comment type="similarity">
    <text evidence="1">Belongs to the short-chain dehydrogenases/reductases (SDR) family.</text>
</comment>
<dbReference type="Proteomes" id="UP000238350">
    <property type="component" value="Unassembled WGS sequence"/>
</dbReference>
<dbReference type="STRING" id="45607.A0A2T0FMB0"/>
<evidence type="ECO:0000313" key="5">
    <source>
        <dbReference type="Proteomes" id="UP000238350"/>
    </source>
</evidence>
<dbReference type="InterPro" id="IPR002347">
    <property type="entry name" value="SDR_fam"/>
</dbReference>
<keyword evidence="2" id="KW-0521">NADP</keyword>
<dbReference type="Pfam" id="PF00106">
    <property type="entry name" value="adh_short"/>
    <property type="match status" value="1"/>
</dbReference>
<dbReference type="EMBL" id="NDIQ01000022">
    <property type="protein sequence ID" value="PRT56116.1"/>
    <property type="molecule type" value="Genomic_DNA"/>
</dbReference>
<dbReference type="Gene3D" id="3.40.50.720">
    <property type="entry name" value="NAD(P)-binding Rossmann-like Domain"/>
    <property type="match status" value="1"/>
</dbReference>
<dbReference type="AlphaFoldDB" id="A0A2T0FMB0"/>
<accession>A0A2T0FMB0</accession>
<keyword evidence="3" id="KW-0560">Oxidoreductase</keyword>
<dbReference type="PANTHER" id="PTHR24320">
    <property type="entry name" value="RETINOL DEHYDROGENASE"/>
    <property type="match status" value="1"/>
</dbReference>
<dbReference type="GO" id="GO:0016491">
    <property type="term" value="F:oxidoreductase activity"/>
    <property type="evidence" value="ECO:0007669"/>
    <property type="project" value="UniProtKB-KW"/>
</dbReference>